<sequence>MIGAVSGLSEVRVAKESRKGRLHGLIEICGLRPHQLHRNRALETLRQRRCNAVQGGDTQGNRGATDRNESVRSEGASSEEAEGEEEKPPVKEESATEKLLREMREKAEEQARKDKEANLLYKYGQREYGRGEYAKAVEALQSAVDLVAKGSALGGEMQIWLAMAFDANGQRADGLAMYRKLEATHPMKAIKLQAANLRYIMEAPRLKISKDERVTIPLVGEESQTGKPSFTELYKEKRRANYRKTRKLEPDIWDRIEWKPPRWQKNPYVWVAFTLWLTLIAVTMAFGD</sequence>
<dbReference type="PANTHER" id="PTHR36761">
    <property type="entry name" value="ORF03 PROTEIN"/>
    <property type="match status" value="1"/>
</dbReference>
<feature type="compositionally biased region" description="Basic and acidic residues" evidence="1">
    <location>
        <begin position="86"/>
        <end position="97"/>
    </location>
</feature>
<gene>
    <name evidence="3" type="ORF">KFL_002350070</name>
</gene>
<evidence type="ECO:0000313" key="3">
    <source>
        <dbReference type="EMBL" id="GAQ85432.1"/>
    </source>
</evidence>
<reference evidence="3 4" key="1">
    <citation type="journal article" date="2014" name="Nat. Commun.">
        <title>Klebsormidium flaccidum genome reveals primary factors for plant terrestrial adaptation.</title>
        <authorList>
            <person name="Hori K."/>
            <person name="Maruyama F."/>
            <person name="Fujisawa T."/>
            <person name="Togashi T."/>
            <person name="Yamamoto N."/>
            <person name="Seo M."/>
            <person name="Sato S."/>
            <person name="Yamada T."/>
            <person name="Mori H."/>
            <person name="Tajima N."/>
            <person name="Moriyama T."/>
            <person name="Ikeuchi M."/>
            <person name="Watanabe M."/>
            <person name="Wada H."/>
            <person name="Kobayashi K."/>
            <person name="Saito M."/>
            <person name="Masuda T."/>
            <person name="Sasaki-Sekimoto Y."/>
            <person name="Mashiguchi K."/>
            <person name="Awai K."/>
            <person name="Shimojima M."/>
            <person name="Masuda S."/>
            <person name="Iwai M."/>
            <person name="Nobusawa T."/>
            <person name="Narise T."/>
            <person name="Kondo S."/>
            <person name="Saito H."/>
            <person name="Sato R."/>
            <person name="Murakawa M."/>
            <person name="Ihara Y."/>
            <person name="Oshima-Yamada Y."/>
            <person name="Ohtaka K."/>
            <person name="Satoh M."/>
            <person name="Sonobe K."/>
            <person name="Ishii M."/>
            <person name="Ohtani R."/>
            <person name="Kanamori-Sato M."/>
            <person name="Honoki R."/>
            <person name="Miyazaki D."/>
            <person name="Mochizuki H."/>
            <person name="Umetsu J."/>
            <person name="Higashi K."/>
            <person name="Shibata D."/>
            <person name="Kamiya Y."/>
            <person name="Sato N."/>
            <person name="Nakamura Y."/>
            <person name="Tabata S."/>
            <person name="Ida S."/>
            <person name="Kurokawa K."/>
            <person name="Ohta H."/>
        </authorList>
    </citation>
    <scope>NUCLEOTIDE SEQUENCE [LARGE SCALE GENOMIC DNA]</scope>
    <source>
        <strain evidence="3 4">NIES-2285</strain>
    </source>
</reference>
<feature type="region of interest" description="Disordered" evidence="1">
    <location>
        <begin position="52"/>
        <end position="97"/>
    </location>
</feature>
<keyword evidence="2" id="KW-1133">Transmembrane helix</keyword>
<dbReference type="Proteomes" id="UP000054558">
    <property type="component" value="Unassembled WGS sequence"/>
</dbReference>
<dbReference type="AlphaFoldDB" id="A0A1Y1I652"/>
<dbReference type="STRING" id="105231.A0A1Y1I652"/>
<dbReference type="InterPro" id="IPR011990">
    <property type="entry name" value="TPR-like_helical_dom_sf"/>
</dbReference>
<feature type="transmembrane region" description="Helical" evidence="2">
    <location>
        <begin position="268"/>
        <end position="287"/>
    </location>
</feature>
<evidence type="ECO:0000256" key="1">
    <source>
        <dbReference type="SAM" id="MobiDB-lite"/>
    </source>
</evidence>
<dbReference type="OrthoDB" id="2019920at2759"/>
<name>A0A1Y1I652_KLENI</name>
<dbReference type="EMBL" id="DF237184">
    <property type="protein sequence ID" value="GAQ85432.1"/>
    <property type="molecule type" value="Genomic_DNA"/>
</dbReference>
<evidence type="ECO:0000256" key="2">
    <source>
        <dbReference type="SAM" id="Phobius"/>
    </source>
</evidence>
<proteinExistence type="predicted"/>
<keyword evidence="2" id="KW-0472">Membrane</keyword>
<dbReference type="OMA" id="ICIWLAM"/>
<organism evidence="3 4">
    <name type="scientific">Klebsormidium nitens</name>
    <name type="common">Green alga</name>
    <name type="synonym">Ulothrix nitens</name>
    <dbReference type="NCBI Taxonomy" id="105231"/>
    <lineage>
        <taxon>Eukaryota</taxon>
        <taxon>Viridiplantae</taxon>
        <taxon>Streptophyta</taxon>
        <taxon>Klebsormidiophyceae</taxon>
        <taxon>Klebsormidiales</taxon>
        <taxon>Klebsormidiaceae</taxon>
        <taxon>Klebsormidium</taxon>
    </lineage>
</organism>
<keyword evidence="4" id="KW-1185">Reference proteome</keyword>
<protein>
    <submittedName>
        <fullName evidence="3">Uncharacterized protein</fullName>
    </submittedName>
</protein>
<dbReference type="PANTHER" id="PTHR36761:SF2">
    <property type="entry name" value="ORF03 PROTEIN"/>
    <property type="match status" value="1"/>
</dbReference>
<keyword evidence="2" id="KW-0812">Transmembrane</keyword>
<accession>A0A1Y1I652</accession>
<dbReference type="Gene3D" id="1.25.40.10">
    <property type="entry name" value="Tetratricopeptide repeat domain"/>
    <property type="match status" value="1"/>
</dbReference>
<evidence type="ECO:0000313" key="4">
    <source>
        <dbReference type="Proteomes" id="UP000054558"/>
    </source>
</evidence>